<protein>
    <submittedName>
        <fullName evidence="1">Uncharacterized protein</fullName>
    </submittedName>
</protein>
<reference evidence="1" key="1">
    <citation type="journal article" date="2014" name="Front. Microbiol.">
        <title>High frequency of phylogenetically diverse reductive dehalogenase-homologous genes in deep subseafloor sedimentary metagenomes.</title>
        <authorList>
            <person name="Kawai M."/>
            <person name="Futagami T."/>
            <person name="Toyoda A."/>
            <person name="Takaki Y."/>
            <person name="Nishi S."/>
            <person name="Hori S."/>
            <person name="Arai W."/>
            <person name="Tsubouchi T."/>
            <person name="Morono Y."/>
            <person name="Uchiyama I."/>
            <person name="Ito T."/>
            <person name="Fujiyama A."/>
            <person name="Inagaki F."/>
            <person name="Takami H."/>
        </authorList>
    </citation>
    <scope>NUCLEOTIDE SEQUENCE</scope>
    <source>
        <strain evidence="1">Expedition CK06-06</strain>
    </source>
</reference>
<evidence type="ECO:0000313" key="1">
    <source>
        <dbReference type="EMBL" id="GAG48517.1"/>
    </source>
</evidence>
<dbReference type="EMBL" id="BARS01050444">
    <property type="protein sequence ID" value="GAG48517.1"/>
    <property type="molecule type" value="Genomic_DNA"/>
</dbReference>
<gene>
    <name evidence="1" type="ORF">S01H1_75308</name>
</gene>
<dbReference type="AlphaFoldDB" id="X0YNN1"/>
<proteinExistence type="predicted"/>
<name>X0YNN1_9ZZZZ</name>
<comment type="caution">
    <text evidence="1">The sequence shown here is derived from an EMBL/GenBank/DDBJ whole genome shotgun (WGS) entry which is preliminary data.</text>
</comment>
<organism evidence="1">
    <name type="scientific">marine sediment metagenome</name>
    <dbReference type="NCBI Taxonomy" id="412755"/>
    <lineage>
        <taxon>unclassified sequences</taxon>
        <taxon>metagenomes</taxon>
        <taxon>ecological metagenomes</taxon>
    </lineage>
</organism>
<feature type="non-terminal residue" evidence="1">
    <location>
        <position position="1"/>
    </location>
</feature>
<accession>X0YNN1</accession>
<sequence length="54" mass="6009">LSLFTGIAFNFPTKAGFKLAIAHSMRFEKGLGQKSIKKRKFGLGPNKFSTRGMF</sequence>